<evidence type="ECO:0000313" key="2">
    <source>
        <dbReference type="EMBL" id="RSM44886.1"/>
    </source>
</evidence>
<accession>A0A428WP72</accession>
<dbReference type="InterPro" id="IPR052711">
    <property type="entry name" value="Zinc_ADH-like"/>
</dbReference>
<dbReference type="SUPFAM" id="SSF50129">
    <property type="entry name" value="GroES-like"/>
    <property type="match status" value="1"/>
</dbReference>
<dbReference type="OrthoDB" id="9787435at2"/>
<dbReference type="InterPro" id="IPR013149">
    <property type="entry name" value="ADH-like_C"/>
</dbReference>
<feature type="domain" description="Enoyl reductase (ER)" evidence="1">
    <location>
        <begin position="13"/>
        <end position="324"/>
    </location>
</feature>
<proteinExistence type="predicted"/>
<dbReference type="Pfam" id="PF00107">
    <property type="entry name" value="ADH_zinc_N"/>
    <property type="match status" value="1"/>
</dbReference>
<dbReference type="RefSeq" id="WP_020639549.1">
    <property type="nucleotide sequence ID" value="NZ_QHHU01000018.1"/>
</dbReference>
<protein>
    <submittedName>
        <fullName evidence="2">Alcohol dehydrogenase</fullName>
    </submittedName>
</protein>
<keyword evidence="3" id="KW-1185">Reference proteome</keyword>
<dbReference type="GO" id="GO:0016491">
    <property type="term" value="F:oxidoreductase activity"/>
    <property type="evidence" value="ECO:0007669"/>
    <property type="project" value="InterPro"/>
</dbReference>
<dbReference type="Gene3D" id="3.40.50.720">
    <property type="entry name" value="NAD(P)-binding Rossmann-like Domain"/>
    <property type="match status" value="1"/>
</dbReference>
<dbReference type="InterPro" id="IPR036291">
    <property type="entry name" value="NAD(P)-bd_dom_sf"/>
</dbReference>
<dbReference type="EMBL" id="QHHU01000018">
    <property type="protein sequence ID" value="RSM44886.1"/>
    <property type="molecule type" value="Genomic_DNA"/>
</dbReference>
<dbReference type="InterPro" id="IPR011032">
    <property type="entry name" value="GroES-like_sf"/>
</dbReference>
<evidence type="ECO:0000313" key="3">
    <source>
        <dbReference type="Proteomes" id="UP000286716"/>
    </source>
</evidence>
<reference evidence="2 3" key="1">
    <citation type="submission" date="2018-05" db="EMBL/GenBank/DDBJ databases">
        <title>Evolution of GPA BGCs.</title>
        <authorList>
            <person name="Waglechner N."/>
            <person name="Wright G.D."/>
        </authorList>
    </citation>
    <scope>NUCLEOTIDE SEQUENCE [LARGE SCALE GENOMIC DNA]</scope>
    <source>
        <strain evidence="2 3">DSM 5908</strain>
    </source>
</reference>
<dbReference type="PANTHER" id="PTHR45033">
    <property type="match status" value="1"/>
</dbReference>
<dbReference type="SMART" id="SM00829">
    <property type="entry name" value="PKS_ER"/>
    <property type="match status" value="1"/>
</dbReference>
<organism evidence="2 3">
    <name type="scientific">Amycolatopsis balhimycina DSM 5908</name>
    <dbReference type="NCBI Taxonomy" id="1081091"/>
    <lineage>
        <taxon>Bacteria</taxon>
        <taxon>Bacillati</taxon>
        <taxon>Actinomycetota</taxon>
        <taxon>Actinomycetes</taxon>
        <taxon>Pseudonocardiales</taxon>
        <taxon>Pseudonocardiaceae</taxon>
        <taxon>Amycolatopsis</taxon>
    </lineage>
</organism>
<gene>
    <name evidence="2" type="ORF">DMA12_15195</name>
</gene>
<comment type="caution">
    <text evidence="2">The sequence shown here is derived from an EMBL/GenBank/DDBJ whole genome shotgun (WGS) entry which is preliminary data.</text>
</comment>
<dbReference type="Proteomes" id="UP000286716">
    <property type="component" value="Unassembled WGS sequence"/>
</dbReference>
<name>A0A428WP72_AMYBA</name>
<dbReference type="SUPFAM" id="SSF51735">
    <property type="entry name" value="NAD(P)-binding Rossmann-fold domains"/>
    <property type="match status" value="1"/>
</dbReference>
<evidence type="ECO:0000259" key="1">
    <source>
        <dbReference type="SMART" id="SM00829"/>
    </source>
</evidence>
<dbReference type="AlphaFoldDB" id="A0A428WP72"/>
<dbReference type="InterPro" id="IPR020843">
    <property type="entry name" value="ER"/>
</dbReference>
<dbReference type="Gene3D" id="3.90.180.10">
    <property type="entry name" value="Medium-chain alcohol dehydrogenases, catalytic domain"/>
    <property type="match status" value="1"/>
</dbReference>
<sequence length="328" mass="34503">MLAVYARQPHPSDPLAALTVGERDSPAAPEGWVSVTPRAMSLNMHDINTLRGVHMDPSRYPMTLGCDGAGLLADETPVLIHSSVAAPGWVGPEQLDPGRTVLSEYHQGTFADTVVIPRRNAVPMPDALTFAEAACLPTAWLTAYRMLFVTAGITPGQRILMDCTQRIGSIPAAVIRLAVAAGCTVSVVARDRHAAQARELGAHEISTPADTVAGPVDAVFDAGTEQFGWMRHLYVLRAGGAVVCAGGRAGSGAALAAPVLNDIITGELRLLGSTMGTAEDLRALLAFLVRTGLRPRIARELPLARAAEGVEAMLTGQVPGKIVFTREP</sequence>
<dbReference type="PANTHER" id="PTHR45033:SF3">
    <property type="entry name" value="DEHYDROGENASE, PUTATIVE (AFU_ORTHOLOGUE AFUA_2G13270)-RELATED"/>
    <property type="match status" value="1"/>
</dbReference>